<dbReference type="GO" id="GO:0016020">
    <property type="term" value="C:membrane"/>
    <property type="evidence" value="ECO:0007669"/>
    <property type="project" value="UniProtKB-SubCell"/>
</dbReference>
<keyword evidence="2" id="KW-0813">Transport</keyword>
<proteinExistence type="predicted"/>
<dbReference type="Proteomes" id="UP000242791">
    <property type="component" value="Unassembled WGS sequence"/>
</dbReference>
<gene>
    <name evidence="7" type="ORF">ACJ73_09997</name>
</gene>
<dbReference type="FunFam" id="1.20.1250.20:FF:000013">
    <property type="entry name" value="MFS general substrate transporter"/>
    <property type="match status" value="1"/>
</dbReference>
<evidence type="ECO:0000313" key="7">
    <source>
        <dbReference type="EMBL" id="OJD09965.1"/>
    </source>
</evidence>
<feature type="transmembrane region" description="Helical" evidence="6">
    <location>
        <begin position="247"/>
        <end position="264"/>
    </location>
</feature>
<dbReference type="Gene3D" id="1.20.1250.20">
    <property type="entry name" value="MFS general substrate transporter like domains"/>
    <property type="match status" value="2"/>
</dbReference>
<keyword evidence="8" id="KW-1185">Reference proteome</keyword>
<dbReference type="GO" id="GO:0022857">
    <property type="term" value="F:transmembrane transporter activity"/>
    <property type="evidence" value="ECO:0007669"/>
    <property type="project" value="InterPro"/>
</dbReference>
<keyword evidence="3 6" id="KW-0812">Transmembrane</keyword>
<evidence type="ECO:0000256" key="1">
    <source>
        <dbReference type="ARBA" id="ARBA00004141"/>
    </source>
</evidence>
<dbReference type="InterPro" id="IPR036259">
    <property type="entry name" value="MFS_trans_sf"/>
</dbReference>
<dbReference type="PANTHER" id="PTHR43791">
    <property type="entry name" value="PERMEASE-RELATED"/>
    <property type="match status" value="1"/>
</dbReference>
<evidence type="ECO:0000256" key="4">
    <source>
        <dbReference type="ARBA" id="ARBA00022989"/>
    </source>
</evidence>
<protein>
    <recommendedName>
        <fullName evidence="9">Major facilitator superfamily (MFS) profile domain-containing protein</fullName>
    </recommendedName>
</protein>
<feature type="transmembrane region" description="Helical" evidence="6">
    <location>
        <begin position="190"/>
        <end position="208"/>
    </location>
</feature>
<reference evidence="7 8" key="1">
    <citation type="submission" date="2015-08" db="EMBL/GenBank/DDBJ databases">
        <title>Emmonsia species relationships and genome sequence.</title>
        <authorList>
            <person name="Cuomo C.A."/>
            <person name="Schwartz I.S."/>
            <person name="Kenyon C."/>
            <person name="De Hoog G.S."/>
            <person name="Govender N.P."/>
            <person name="Botha A."/>
            <person name="Moreno L."/>
            <person name="De Vries M."/>
            <person name="Munoz J.F."/>
            <person name="Stielow J.B."/>
        </authorList>
    </citation>
    <scope>NUCLEOTIDE SEQUENCE [LARGE SCALE GENOMIC DNA]</scope>
    <source>
        <strain evidence="7 8">EI222</strain>
    </source>
</reference>
<dbReference type="STRING" id="1658174.A0A1J9Q466"/>
<accession>A0A1J9Q466</accession>
<dbReference type="AlphaFoldDB" id="A0A1J9Q466"/>
<keyword evidence="4 6" id="KW-1133">Transmembrane helix</keyword>
<feature type="transmembrane region" description="Helical" evidence="6">
    <location>
        <begin position="52"/>
        <end position="74"/>
    </location>
</feature>
<evidence type="ECO:0000256" key="2">
    <source>
        <dbReference type="ARBA" id="ARBA00022448"/>
    </source>
</evidence>
<evidence type="ECO:0000256" key="6">
    <source>
        <dbReference type="SAM" id="Phobius"/>
    </source>
</evidence>
<evidence type="ECO:0008006" key="9">
    <source>
        <dbReference type="Google" id="ProtNLM"/>
    </source>
</evidence>
<feature type="transmembrane region" description="Helical" evidence="6">
    <location>
        <begin position="19"/>
        <end position="40"/>
    </location>
</feature>
<dbReference type="SUPFAM" id="SSF103473">
    <property type="entry name" value="MFS general substrate transporter"/>
    <property type="match status" value="1"/>
</dbReference>
<dbReference type="VEuPathDB" id="FungiDB:ACJ73_09997"/>
<feature type="transmembrane region" description="Helical" evidence="6">
    <location>
        <begin position="276"/>
        <end position="297"/>
    </location>
</feature>
<dbReference type="PANTHER" id="PTHR43791:SF62">
    <property type="entry name" value="MAJOR FACILITATOR SUPERFAMILY (MFS) PROFILE DOMAIN-CONTAINING PROTEIN"/>
    <property type="match status" value="1"/>
</dbReference>
<comment type="caution">
    <text evidence="7">The sequence shown here is derived from an EMBL/GenBank/DDBJ whole genome shotgun (WGS) entry which is preliminary data.</text>
</comment>
<organism evidence="7 8">
    <name type="scientific">Blastomyces percursus</name>
    <dbReference type="NCBI Taxonomy" id="1658174"/>
    <lineage>
        <taxon>Eukaryota</taxon>
        <taxon>Fungi</taxon>
        <taxon>Dikarya</taxon>
        <taxon>Ascomycota</taxon>
        <taxon>Pezizomycotina</taxon>
        <taxon>Eurotiomycetes</taxon>
        <taxon>Eurotiomycetidae</taxon>
        <taxon>Onygenales</taxon>
        <taxon>Ajellomycetaceae</taxon>
        <taxon>Blastomyces</taxon>
    </lineage>
</organism>
<keyword evidence="5 6" id="KW-0472">Membrane</keyword>
<sequence length="322" mass="35209">TATSSNACVSVTEVATRIAVLYCAQIVATGFAGLIAAGVFKGLDDARGISGWRWLFIIEGCATTVVAIGGFFFLPDTPSTTRWLTTRERELAHDRVEKDTMGQGDSQKIPVMEGLRQAARDKRTWIFCLMQNFHLAACGFNSFFPTVVKTLGYPKTETLLLTCPPFMFAAAGAIFMGWSSGRHHERTWHITGGLGVAMVGFIIASSTLNTAGRYIACFIFPVGAYSVNSVIIGWVSSTLSQTREKRAVVLAMHNVAGQIGYIYGAYVWPNYDKPRFAIGFGVSAGLAFGAIVCAWWMRTLLKRENQRLKEAAAGEIVNYYGY</sequence>
<name>A0A1J9Q466_9EURO</name>
<dbReference type="Pfam" id="PF07690">
    <property type="entry name" value="MFS_1"/>
    <property type="match status" value="1"/>
</dbReference>
<evidence type="ECO:0000313" key="8">
    <source>
        <dbReference type="Proteomes" id="UP000242791"/>
    </source>
</evidence>
<dbReference type="EMBL" id="LGTZ01003220">
    <property type="protein sequence ID" value="OJD09965.1"/>
    <property type="molecule type" value="Genomic_DNA"/>
</dbReference>
<dbReference type="OrthoDB" id="2250022at2759"/>
<evidence type="ECO:0000256" key="3">
    <source>
        <dbReference type="ARBA" id="ARBA00022692"/>
    </source>
</evidence>
<evidence type="ECO:0000256" key="5">
    <source>
        <dbReference type="ARBA" id="ARBA00023136"/>
    </source>
</evidence>
<dbReference type="InterPro" id="IPR011701">
    <property type="entry name" value="MFS"/>
</dbReference>
<feature type="transmembrane region" description="Helical" evidence="6">
    <location>
        <begin position="214"/>
        <end position="235"/>
    </location>
</feature>
<comment type="subcellular location">
    <subcellularLocation>
        <location evidence="1">Membrane</location>
        <topology evidence="1">Multi-pass membrane protein</topology>
    </subcellularLocation>
</comment>
<feature type="transmembrane region" description="Helical" evidence="6">
    <location>
        <begin position="159"/>
        <end position="178"/>
    </location>
</feature>
<feature type="non-terminal residue" evidence="7">
    <location>
        <position position="1"/>
    </location>
</feature>